<keyword evidence="2" id="KW-1185">Reference proteome</keyword>
<accession>A0A3D8JSK1</accession>
<evidence type="ECO:0000313" key="2">
    <source>
        <dbReference type="Proteomes" id="UP000256838"/>
    </source>
</evidence>
<protein>
    <submittedName>
        <fullName evidence="1">Uncharacterized protein</fullName>
    </submittedName>
</protein>
<proteinExistence type="predicted"/>
<sequence length="225" mass="23012">MIAGIVASGIFYTSGSALFAADSGDSVSASDQKARIEAFQALKYLVVSKVSAAEMPAAIDSMHLNADEQSKLRADLVRNAAASSQRGADTRLPAAKEAGEHAGAATAHAAAKTDPTALEQAKLPLAAPAAQAAQPVLAWVRLWDSDVEDGDVVRIDSDGYSRTVTLTKRGITFAVPVSANGQIRITGVRDGDGGGITVGLGSGSAQAILPIMSVGQVLSLNVRTN</sequence>
<dbReference type="Proteomes" id="UP000256838">
    <property type="component" value="Unassembled WGS sequence"/>
</dbReference>
<name>A0A3D8JSK1_9BURK</name>
<gene>
    <name evidence="1" type="ORF">DWV00_26080</name>
</gene>
<dbReference type="OrthoDB" id="9101587at2"/>
<dbReference type="EMBL" id="QRGA01000016">
    <property type="protein sequence ID" value="RDU96109.1"/>
    <property type="molecule type" value="Genomic_DNA"/>
</dbReference>
<comment type="caution">
    <text evidence="1">The sequence shown here is derived from an EMBL/GenBank/DDBJ whole genome shotgun (WGS) entry which is preliminary data.</text>
</comment>
<dbReference type="RefSeq" id="WP_115536491.1">
    <property type="nucleotide sequence ID" value="NZ_QRGA01000016.1"/>
</dbReference>
<dbReference type="AlphaFoldDB" id="A0A3D8JSK1"/>
<organism evidence="1 2">
    <name type="scientific">Trinickia dinghuensis</name>
    <dbReference type="NCBI Taxonomy" id="2291023"/>
    <lineage>
        <taxon>Bacteria</taxon>
        <taxon>Pseudomonadati</taxon>
        <taxon>Pseudomonadota</taxon>
        <taxon>Betaproteobacteria</taxon>
        <taxon>Burkholderiales</taxon>
        <taxon>Burkholderiaceae</taxon>
        <taxon>Trinickia</taxon>
    </lineage>
</organism>
<reference evidence="1 2" key="1">
    <citation type="submission" date="2018-08" db="EMBL/GenBank/DDBJ databases">
        <title>Paraburkholderia sp. DHOM06 isolated from forest soil.</title>
        <authorList>
            <person name="Gao Z.-H."/>
            <person name="Qiu L.-H."/>
        </authorList>
    </citation>
    <scope>NUCLEOTIDE SEQUENCE [LARGE SCALE GENOMIC DNA]</scope>
    <source>
        <strain evidence="1 2">DHOM06</strain>
    </source>
</reference>
<evidence type="ECO:0000313" key="1">
    <source>
        <dbReference type="EMBL" id="RDU96109.1"/>
    </source>
</evidence>